<keyword evidence="1" id="KW-0812">Transmembrane</keyword>
<dbReference type="AlphaFoldDB" id="A0A3N0J210"/>
<gene>
    <name evidence="2" type="ORF">C1876_08600</name>
    <name evidence="3" type="ORF">DMP09_02645</name>
</gene>
<dbReference type="Proteomes" id="UP000253817">
    <property type="component" value="Unassembled WGS sequence"/>
</dbReference>
<evidence type="ECO:0000256" key="1">
    <source>
        <dbReference type="SAM" id="Phobius"/>
    </source>
</evidence>
<dbReference type="OrthoDB" id="9969467at2"/>
<name>A0A3N0J210_9ACTN</name>
<evidence type="ECO:0000313" key="5">
    <source>
        <dbReference type="Proteomes" id="UP000270112"/>
    </source>
</evidence>
<proteinExistence type="predicted"/>
<reference evidence="5" key="2">
    <citation type="submission" date="2018-05" db="EMBL/GenBank/DDBJ databases">
        <title>Genome Sequencing of selected type strains of the family Eggerthellaceae.</title>
        <authorList>
            <person name="Danylec N."/>
            <person name="Stoll D.A."/>
            <person name="Doetsch A."/>
            <person name="Huch M."/>
        </authorList>
    </citation>
    <scope>NUCLEOTIDE SEQUENCE [LARGE SCALE GENOMIC DNA]</scope>
    <source>
        <strain evidence="5">DSM 16107</strain>
    </source>
</reference>
<dbReference type="EMBL" id="PPTT01000013">
    <property type="protein sequence ID" value="RDB68738.1"/>
    <property type="molecule type" value="Genomic_DNA"/>
</dbReference>
<keyword evidence="4" id="KW-1185">Reference proteome</keyword>
<dbReference type="RefSeq" id="WP_114546314.1">
    <property type="nucleotide sequence ID" value="NZ_PPTT01000013.1"/>
</dbReference>
<accession>A0A3N0J210</accession>
<feature type="transmembrane region" description="Helical" evidence="1">
    <location>
        <begin position="20"/>
        <end position="46"/>
    </location>
</feature>
<evidence type="ECO:0000313" key="4">
    <source>
        <dbReference type="Proteomes" id="UP000253817"/>
    </source>
</evidence>
<keyword evidence="1" id="KW-1133">Transmembrane helix</keyword>
<dbReference type="Proteomes" id="UP000270112">
    <property type="component" value="Unassembled WGS sequence"/>
</dbReference>
<protein>
    <submittedName>
        <fullName evidence="3">Uncharacterized protein</fullName>
    </submittedName>
</protein>
<reference evidence="2 4" key="1">
    <citation type="journal article" date="2018" name="Elife">
        <title>Discovery and characterization of a prevalent human gut bacterial enzyme sufficient for the inactivation of a family of plant toxins.</title>
        <authorList>
            <person name="Koppel N."/>
            <person name="Bisanz J.E."/>
            <person name="Pandelia M.E."/>
            <person name="Turnbaugh P.J."/>
            <person name="Balskus E.P."/>
        </authorList>
    </citation>
    <scope>NUCLEOTIDE SEQUENCE [LARGE SCALE GENOMIC DNA]</scope>
    <source>
        <strain evidence="2 4">DSM 16107</strain>
    </source>
</reference>
<dbReference type="EMBL" id="QICC01000005">
    <property type="protein sequence ID" value="RNM42986.1"/>
    <property type="molecule type" value="Genomic_DNA"/>
</dbReference>
<evidence type="ECO:0000313" key="2">
    <source>
        <dbReference type="EMBL" id="RDB68738.1"/>
    </source>
</evidence>
<evidence type="ECO:0000313" key="3">
    <source>
        <dbReference type="EMBL" id="RNM42986.1"/>
    </source>
</evidence>
<sequence>MIVSRESLYRLNPGAIRKGLGLALLFWSAINAIVAVLAGFGIVVSTIDPRDRLSSCALCLLLGVAFFMWGRFQQRRYRLAREYDGLIGRNATDISEIAARKDVPSSEVIEDLATLNKSGFLTECSVDYDSGVVRRGEEQRAISTTS</sequence>
<comment type="caution">
    <text evidence="3">The sequence shown here is derived from an EMBL/GenBank/DDBJ whole genome shotgun (WGS) entry which is preliminary data.</text>
</comment>
<reference evidence="3" key="3">
    <citation type="journal article" date="2019" name="Microbiol. Resour. Announc.">
        <title>Draft Genome Sequences of Type Strains of Gordonibacter faecihominis, Paraeggerthella hongkongensis, Parvibacter caecicola,Slackia equolifaciens, Slackia faecicanis, and Slackia isoflavoniconvertens.</title>
        <authorList>
            <person name="Danylec N."/>
            <person name="Stoll D.A."/>
            <person name="Dotsch A."/>
            <person name="Huch M."/>
        </authorList>
    </citation>
    <scope>NUCLEOTIDE SEQUENCE</scope>
    <source>
        <strain evidence="3">DSM 16107</strain>
    </source>
</reference>
<organism evidence="3 5">
    <name type="scientific">Eggerthella sinensis</name>
    <dbReference type="NCBI Taxonomy" id="242230"/>
    <lineage>
        <taxon>Bacteria</taxon>
        <taxon>Bacillati</taxon>
        <taxon>Actinomycetota</taxon>
        <taxon>Coriobacteriia</taxon>
        <taxon>Eggerthellales</taxon>
        <taxon>Eggerthellaceae</taxon>
        <taxon>Eggerthella</taxon>
    </lineage>
</organism>
<feature type="transmembrane region" description="Helical" evidence="1">
    <location>
        <begin position="52"/>
        <end position="72"/>
    </location>
</feature>
<keyword evidence="1" id="KW-0472">Membrane</keyword>